<dbReference type="NCBIfam" id="TIGR01162">
    <property type="entry name" value="purE"/>
    <property type="match status" value="1"/>
</dbReference>
<dbReference type="SUPFAM" id="SSF52255">
    <property type="entry name" value="N5-CAIR mutase (phosphoribosylaminoimidazole carboxylase, PurE)"/>
    <property type="match status" value="1"/>
</dbReference>
<evidence type="ECO:0000256" key="5">
    <source>
        <dbReference type="PIRSR" id="PIRSR001338-1"/>
    </source>
</evidence>
<name>A0A9D1EPX2_9FIRM</name>
<evidence type="ECO:0000256" key="3">
    <source>
        <dbReference type="HAMAP-Rule" id="MF_01929"/>
    </source>
</evidence>
<reference evidence="8" key="2">
    <citation type="journal article" date="2021" name="PeerJ">
        <title>Extensive microbial diversity within the chicken gut microbiome revealed by metagenomics and culture.</title>
        <authorList>
            <person name="Gilroy R."/>
            <person name="Ravi A."/>
            <person name="Getino M."/>
            <person name="Pursley I."/>
            <person name="Horton D.L."/>
            <person name="Alikhan N.F."/>
            <person name="Baker D."/>
            <person name="Gharbi K."/>
            <person name="Hall N."/>
            <person name="Watson M."/>
            <person name="Adriaenssens E.M."/>
            <person name="Foster-Nyarko E."/>
            <person name="Jarju S."/>
            <person name="Secka A."/>
            <person name="Antonio M."/>
            <person name="Oren A."/>
            <person name="Chaudhuri R.R."/>
            <person name="La Ragione R."/>
            <person name="Hildebrand F."/>
            <person name="Pallen M.J."/>
        </authorList>
    </citation>
    <scope>NUCLEOTIDE SEQUENCE</scope>
    <source>
        <strain evidence="8">CHK157-1446</strain>
    </source>
</reference>
<evidence type="ECO:0000313" key="9">
    <source>
        <dbReference type="Proteomes" id="UP000823982"/>
    </source>
</evidence>
<dbReference type="AlphaFoldDB" id="A0A9D1EPX2"/>
<dbReference type="Gene3D" id="3.40.50.1970">
    <property type="match status" value="1"/>
</dbReference>
<dbReference type="GO" id="GO:0034023">
    <property type="term" value="F:5-(carboxyamino)imidazole ribonucleotide mutase activity"/>
    <property type="evidence" value="ECO:0007669"/>
    <property type="project" value="UniProtKB-UniRule"/>
</dbReference>
<comment type="function">
    <text evidence="3 4">Catalyzes the conversion of N5-carboxyaminoimidazole ribonucleotide (N5-CAIR) to 4-carboxy-5-aminoimidazole ribonucleotide (CAIR).</text>
</comment>
<proteinExistence type="inferred from homology"/>
<dbReference type="Pfam" id="PF00731">
    <property type="entry name" value="AIRC"/>
    <property type="match status" value="1"/>
</dbReference>
<reference evidence="8" key="1">
    <citation type="submission" date="2020-10" db="EMBL/GenBank/DDBJ databases">
        <authorList>
            <person name="Gilroy R."/>
        </authorList>
    </citation>
    <scope>NUCLEOTIDE SEQUENCE</scope>
    <source>
        <strain evidence="8">CHK157-1446</strain>
    </source>
</reference>
<dbReference type="PIRSF" id="PIRSF001338">
    <property type="entry name" value="AIR_carboxylase"/>
    <property type="match status" value="1"/>
</dbReference>
<gene>
    <name evidence="3 8" type="primary">purE</name>
    <name evidence="8" type="ORF">IAD01_06050</name>
</gene>
<comment type="catalytic activity">
    <reaction evidence="3 4">
        <text>5-carboxyamino-1-(5-phospho-D-ribosyl)imidazole + H(+) = 5-amino-1-(5-phospho-D-ribosyl)imidazole-4-carboxylate</text>
        <dbReference type="Rhea" id="RHEA:13193"/>
        <dbReference type="ChEBI" id="CHEBI:15378"/>
        <dbReference type="ChEBI" id="CHEBI:58730"/>
        <dbReference type="ChEBI" id="CHEBI:77657"/>
        <dbReference type="EC" id="5.4.99.18"/>
    </reaction>
</comment>
<dbReference type="InterPro" id="IPR000031">
    <property type="entry name" value="PurE_dom"/>
</dbReference>
<dbReference type="InterPro" id="IPR033747">
    <property type="entry name" value="PurE_ClassI"/>
</dbReference>
<dbReference type="HAMAP" id="MF_01929">
    <property type="entry name" value="PurE_classI"/>
    <property type="match status" value="1"/>
</dbReference>
<evidence type="ECO:0000256" key="2">
    <source>
        <dbReference type="ARBA" id="ARBA00023235"/>
    </source>
</evidence>
<feature type="domain" description="PurE" evidence="7">
    <location>
        <begin position="2"/>
        <end position="151"/>
    </location>
</feature>
<evidence type="ECO:0000259" key="7">
    <source>
        <dbReference type="SMART" id="SM01001"/>
    </source>
</evidence>
<accession>A0A9D1EPX2</accession>
<evidence type="ECO:0000256" key="4">
    <source>
        <dbReference type="PIRNR" id="PIRNR001338"/>
    </source>
</evidence>
<evidence type="ECO:0000313" key="8">
    <source>
        <dbReference type="EMBL" id="HIS24947.1"/>
    </source>
</evidence>
<evidence type="ECO:0000256" key="1">
    <source>
        <dbReference type="ARBA" id="ARBA00022755"/>
    </source>
</evidence>
<feature type="binding site" evidence="3 5">
    <location>
        <position position="10"/>
    </location>
    <ligand>
        <name>substrate</name>
    </ligand>
</feature>
<feature type="region of interest" description="Disordered" evidence="6">
    <location>
        <begin position="149"/>
        <end position="168"/>
    </location>
</feature>
<evidence type="ECO:0000256" key="6">
    <source>
        <dbReference type="SAM" id="MobiDB-lite"/>
    </source>
</evidence>
<organism evidence="8 9">
    <name type="scientific">Candidatus Faeciplasma gallinarum</name>
    <dbReference type="NCBI Taxonomy" id="2840799"/>
    <lineage>
        <taxon>Bacteria</taxon>
        <taxon>Bacillati</taxon>
        <taxon>Bacillota</taxon>
        <taxon>Clostridia</taxon>
        <taxon>Eubacteriales</taxon>
        <taxon>Oscillospiraceae</taxon>
        <taxon>Oscillospiraceae incertae sedis</taxon>
        <taxon>Candidatus Faeciplasma</taxon>
    </lineage>
</organism>
<dbReference type="PANTHER" id="PTHR23046:SF2">
    <property type="entry name" value="PHOSPHORIBOSYLAMINOIMIDAZOLE CARBOXYLASE"/>
    <property type="match status" value="1"/>
</dbReference>
<keyword evidence="2 3" id="KW-0413">Isomerase</keyword>
<comment type="pathway">
    <text evidence="3 4">Purine metabolism; IMP biosynthesis via de novo pathway; 5-amino-1-(5-phospho-D-ribosyl)imidazole-4-carboxylate from 5-amino-1-(5-phospho-D-ribosyl)imidazole (N5-CAIR route): step 2/2.</text>
</comment>
<dbReference type="GO" id="GO:0006189">
    <property type="term" value="P:'de novo' IMP biosynthetic process"/>
    <property type="evidence" value="ECO:0007669"/>
    <property type="project" value="UniProtKB-UniRule"/>
</dbReference>
<comment type="caution">
    <text evidence="8">The sequence shown here is derived from an EMBL/GenBank/DDBJ whole genome shotgun (WGS) entry which is preliminary data.</text>
</comment>
<dbReference type="EMBL" id="DVIR01000056">
    <property type="protein sequence ID" value="HIS24947.1"/>
    <property type="molecule type" value="Genomic_DNA"/>
</dbReference>
<feature type="binding site" evidence="3 5">
    <location>
        <position position="13"/>
    </location>
    <ligand>
        <name>substrate</name>
    </ligand>
</feature>
<sequence>MKKVGIVMGSDSDLGTAEKVMEILEILKIPFVVRILSAHRTPNEVKEFASAAEDNGFGVIVAVAGMAAHLGGVIASYTILPVIGVPCKSKTLEGLDALFSMVQMPSGVPVATVAIDNGANAAYLAAQIIALSDIELRDRLEQRRKTEAQKVLRKDSSLSPQLSVEDYE</sequence>
<keyword evidence="1 3" id="KW-0658">Purine biosynthesis</keyword>
<dbReference type="InterPro" id="IPR024694">
    <property type="entry name" value="PurE_prokaryotes"/>
</dbReference>
<protein>
    <recommendedName>
        <fullName evidence="3 4">N5-carboxyaminoimidazole ribonucleotide mutase</fullName>
        <shortName evidence="3 4">N5-CAIR mutase</shortName>
        <ecNumber evidence="3 4">5.4.99.18</ecNumber>
    </recommendedName>
    <alternativeName>
        <fullName evidence="3">5-(carboxyamino)imidazole ribonucleotide mutase</fullName>
    </alternativeName>
</protein>
<dbReference type="GO" id="GO:0016829">
    <property type="term" value="F:lyase activity"/>
    <property type="evidence" value="ECO:0007669"/>
    <property type="project" value="UniProtKB-KW"/>
</dbReference>
<dbReference type="Proteomes" id="UP000823982">
    <property type="component" value="Unassembled WGS sequence"/>
</dbReference>
<keyword evidence="8" id="KW-0456">Lyase</keyword>
<dbReference type="EC" id="5.4.99.18" evidence="3 4"/>
<feature type="binding site" evidence="3 5">
    <location>
        <position position="40"/>
    </location>
    <ligand>
        <name>substrate</name>
    </ligand>
</feature>
<dbReference type="SMART" id="SM01001">
    <property type="entry name" value="AIRC"/>
    <property type="match status" value="1"/>
</dbReference>
<dbReference type="PANTHER" id="PTHR23046">
    <property type="entry name" value="PHOSPHORIBOSYLAMINOIMIDAZOLE CARBOXYLASE CATALYTIC SUBUNIT"/>
    <property type="match status" value="1"/>
</dbReference>
<comment type="similarity">
    <text evidence="3">Belongs to the AIR carboxylase family. Class I subfamily.</text>
</comment>